<accession>A0AAC9FPL8</accession>
<reference evidence="1 2" key="1">
    <citation type="submission" date="2015-09" db="EMBL/GenBank/DDBJ databases">
        <authorList>
            <person name="Xu Y."/>
            <person name="Nagy A."/>
            <person name="Liu N.T."/>
            <person name="Nou X."/>
        </authorList>
    </citation>
    <scope>NUCLEOTIDE SEQUENCE [LARGE SCALE GENOMIC DNA]</scope>
    <source>
        <strain evidence="1 2">FC1138</strain>
    </source>
</reference>
<evidence type="ECO:0000313" key="1">
    <source>
        <dbReference type="EMBL" id="ANH71754.1"/>
    </source>
</evidence>
<gene>
    <name evidence="1" type="ORF">ACS15_1214</name>
</gene>
<proteinExistence type="predicted"/>
<dbReference type="Proteomes" id="UP000077927">
    <property type="component" value="Chromosome 1"/>
</dbReference>
<dbReference type="KEGG" id="rin:ACS15_1214"/>
<dbReference type="EMBL" id="CP012605">
    <property type="protein sequence ID" value="ANH71754.1"/>
    <property type="molecule type" value="Genomic_DNA"/>
</dbReference>
<protein>
    <submittedName>
        <fullName evidence="1">Uncharacterized protein</fullName>
    </submittedName>
</protein>
<organism evidence="1 2">
    <name type="scientific">Ralstonia insidiosa</name>
    <dbReference type="NCBI Taxonomy" id="190721"/>
    <lineage>
        <taxon>Bacteria</taxon>
        <taxon>Pseudomonadati</taxon>
        <taxon>Pseudomonadota</taxon>
        <taxon>Betaproteobacteria</taxon>
        <taxon>Burkholderiales</taxon>
        <taxon>Burkholderiaceae</taxon>
        <taxon>Ralstonia</taxon>
    </lineage>
</organism>
<dbReference type="AlphaFoldDB" id="A0AAC9FPL8"/>
<sequence length="45" mass="4767">MGGQTFGVQDFLQEFPGAGGRSRASGSCVGQGRPKFVTLCKKRGY</sequence>
<evidence type="ECO:0000313" key="2">
    <source>
        <dbReference type="Proteomes" id="UP000077927"/>
    </source>
</evidence>
<name>A0AAC9FPL8_9RALS</name>